<keyword evidence="2" id="KW-1185">Reference proteome</keyword>
<comment type="caution">
    <text evidence="1">The sequence shown here is derived from an EMBL/GenBank/DDBJ whole genome shotgun (WGS) entry which is preliminary data.</text>
</comment>
<name>A0A9K3CXP8_9EUKA</name>
<protein>
    <submittedName>
        <fullName evidence="1">Uncharacterized protein</fullName>
    </submittedName>
</protein>
<reference evidence="1 2" key="1">
    <citation type="journal article" date="2018" name="PLoS ONE">
        <title>The draft genome of Kipferlia bialata reveals reductive genome evolution in fornicate parasites.</title>
        <authorList>
            <person name="Tanifuji G."/>
            <person name="Takabayashi S."/>
            <person name="Kume K."/>
            <person name="Takagi M."/>
            <person name="Nakayama T."/>
            <person name="Kamikawa R."/>
            <person name="Inagaki Y."/>
            <person name="Hashimoto T."/>
        </authorList>
    </citation>
    <scope>NUCLEOTIDE SEQUENCE [LARGE SCALE GENOMIC DNA]</scope>
    <source>
        <strain evidence="1">NY0173</strain>
    </source>
</reference>
<dbReference type="Proteomes" id="UP000265618">
    <property type="component" value="Unassembled WGS sequence"/>
</dbReference>
<accession>A0A9K3CXP8</accession>
<gene>
    <name evidence="1" type="ORF">KIPB_006736</name>
</gene>
<sequence length="313" mass="33955">MADYSACLGHRYHVDLIPGAILTGPPVDVSEEGCSIEGTVGQLSDTYLHLQNATCTHMVQGKAMRYVSYIRLQGADLPRQLVTHGNPPYISKYSPGKESIVKRMAAPYALVAPCRMLQLERQTLLFDCAVSNRGSLPLFLLAKLSSDVQTSIAAKFTPRGSFICLKSARDEVQPLAMQSADPVSVEWMHRVMDTLASIFSAWSDIVSAFASEDPTVGTYVPSLARDWTGPSLRLPGEMAEASFTRLTRVLIEELGPATPVELFESLLSVSVFSVSVPLAKDETKAVKSMKYYRAMPNEMGQPVGGVSASAGVF</sequence>
<evidence type="ECO:0000313" key="2">
    <source>
        <dbReference type="Proteomes" id="UP000265618"/>
    </source>
</evidence>
<dbReference type="AlphaFoldDB" id="A0A9K3CXP8"/>
<dbReference type="EMBL" id="BDIP01001773">
    <property type="protein sequence ID" value="GIQ85111.1"/>
    <property type="molecule type" value="Genomic_DNA"/>
</dbReference>
<proteinExistence type="predicted"/>
<organism evidence="1 2">
    <name type="scientific">Kipferlia bialata</name>
    <dbReference type="NCBI Taxonomy" id="797122"/>
    <lineage>
        <taxon>Eukaryota</taxon>
        <taxon>Metamonada</taxon>
        <taxon>Carpediemonas-like organisms</taxon>
        <taxon>Kipferlia</taxon>
    </lineage>
</organism>
<evidence type="ECO:0000313" key="1">
    <source>
        <dbReference type="EMBL" id="GIQ85111.1"/>
    </source>
</evidence>